<dbReference type="Pfam" id="PF18480">
    <property type="entry name" value="DUF5615"/>
    <property type="match status" value="1"/>
</dbReference>
<evidence type="ECO:0000259" key="1">
    <source>
        <dbReference type="Pfam" id="PF18480"/>
    </source>
</evidence>
<feature type="domain" description="DUF5615" evidence="1">
    <location>
        <begin position="1"/>
        <end position="110"/>
    </location>
</feature>
<name>X1NL66_9ZZZZ</name>
<gene>
    <name evidence="2" type="ORF">S06H3_50589</name>
</gene>
<dbReference type="InterPro" id="IPR041049">
    <property type="entry name" value="DUF5615"/>
</dbReference>
<accession>X1NL66</accession>
<dbReference type="AlphaFoldDB" id="X1NL66"/>
<proteinExistence type="predicted"/>
<protein>
    <recommendedName>
        <fullName evidence="1">DUF5615 domain-containing protein</fullName>
    </recommendedName>
</protein>
<comment type="caution">
    <text evidence="2">The sequence shown here is derived from an EMBL/GenBank/DDBJ whole genome shotgun (WGS) entry which is preliminary data.</text>
</comment>
<sequence length="121" mass="13949">MRFLVDMALSPKAVNFLQDMGHEAIRANELGMAKSKDREILEYAAENDMVVVTTDLDFGDILAHIRYKKPSVIIFRLKDPSLDRVNSLLSFSLPRIKDFLDRGSIVVIEDYRIRVRELPVR</sequence>
<reference evidence="2" key="1">
    <citation type="journal article" date="2014" name="Front. Microbiol.">
        <title>High frequency of phylogenetically diverse reductive dehalogenase-homologous genes in deep subseafloor sedimentary metagenomes.</title>
        <authorList>
            <person name="Kawai M."/>
            <person name="Futagami T."/>
            <person name="Toyoda A."/>
            <person name="Takaki Y."/>
            <person name="Nishi S."/>
            <person name="Hori S."/>
            <person name="Arai W."/>
            <person name="Tsubouchi T."/>
            <person name="Morono Y."/>
            <person name="Uchiyama I."/>
            <person name="Ito T."/>
            <person name="Fujiyama A."/>
            <person name="Inagaki F."/>
            <person name="Takami H."/>
        </authorList>
    </citation>
    <scope>NUCLEOTIDE SEQUENCE</scope>
    <source>
        <strain evidence="2">Expedition CK06-06</strain>
    </source>
</reference>
<dbReference type="EMBL" id="BARV01032043">
    <property type="protein sequence ID" value="GAI44358.1"/>
    <property type="molecule type" value="Genomic_DNA"/>
</dbReference>
<organism evidence="2">
    <name type="scientific">marine sediment metagenome</name>
    <dbReference type="NCBI Taxonomy" id="412755"/>
    <lineage>
        <taxon>unclassified sequences</taxon>
        <taxon>metagenomes</taxon>
        <taxon>ecological metagenomes</taxon>
    </lineage>
</organism>
<evidence type="ECO:0000313" key="2">
    <source>
        <dbReference type="EMBL" id="GAI44358.1"/>
    </source>
</evidence>